<dbReference type="AlphaFoldDB" id="A0A6I6DJZ1"/>
<evidence type="ECO:0000313" key="1">
    <source>
        <dbReference type="EMBL" id="QGU00387.1"/>
    </source>
</evidence>
<dbReference type="EMBL" id="CP046457">
    <property type="protein sequence ID" value="QGU00387.1"/>
    <property type="molecule type" value="Genomic_DNA"/>
</dbReference>
<dbReference type="Proteomes" id="UP000426444">
    <property type="component" value="Chromosome"/>
</dbReference>
<name>A0A6I6DJZ1_9FIRM</name>
<gene>
    <name evidence="1" type="ORF">SYNTR_1793</name>
</gene>
<protein>
    <submittedName>
        <fullName evidence="1">Uncharacterized protein</fullName>
    </submittedName>
</protein>
<keyword evidence="2" id="KW-1185">Reference proteome</keyword>
<reference evidence="2" key="1">
    <citation type="journal article" date="2019" name="Microbiology">
        <title>Complete Genome Sequence of an Uncultured Bacterium of the Candidate Phylum Bipolaricaulota.</title>
        <authorList>
            <person name="Kadnikov V.V."/>
            <person name="Mardanov A.V."/>
            <person name="Beletsky A.V."/>
            <person name="Frank Y.A."/>
            <person name="Karnachuk O.V."/>
            <person name="Ravin N.V."/>
        </authorList>
    </citation>
    <scope>NUCLEOTIDE SEQUENCE [LARGE SCALE GENOMIC DNA]</scope>
</reference>
<sequence>MIEYLVTFKILEDEAMLEEPKGIISQIIETLKEMRVSL</sequence>
<evidence type="ECO:0000313" key="2">
    <source>
        <dbReference type="Proteomes" id="UP000426444"/>
    </source>
</evidence>
<proteinExistence type="predicted"/>
<dbReference type="KEGG" id="salq:SYNTR_1793"/>
<accession>A0A6I6DJZ1</accession>
<organism evidence="1 2">
    <name type="scientific">Candidatus Syntrophocurvum alkaliphilum</name>
    <dbReference type="NCBI Taxonomy" id="2293317"/>
    <lineage>
        <taxon>Bacteria</taxon>
        <taxon>Bacillati</taxon>
        <taxon>Bacillota</taxon>
        <taxon>Clostridia</taxon>
        <taxon>Eubacteriales</taxon>
        <taxon>Syntrophomonadaceae</taxon>
        <taxon>Candidatus Syntrophocurvum</taxon>
    </lineage>
</organism>